<evidence type="ECO:0000256" key="3">
    <source>
        <dbReference type="SAM" id="SignalP"/>
    </source>
</evidence>
<keyword evidence="3" id="KW-0732">Signal</keyword>
<evidence type="ECO:0000256" key="1">
    <source>
        <dbReference type="ARBA" id="ARBA00004196"/>
    </source>
</evidence>
<dbReference type="PANTHER" id="PTHR30158">
    <property type="entry name" value="ACRA/E-RELATED COMPONENT OF DRUG EFFLUX TRANSPORTER"/>
    <property type="match status" value="1"/>
</dbReference>
<evidence type="ECO:0000313" key="8">
    <source>
        <dbReference type="EMBL" id="OUS44594.1"/>
    </source>
</evidence>
<dbReference type="InterPro" id="IPR058624">
    <property type="entry name" value="MdtA-like_HH"/>
</dbReference>
<dbReference type="Pfam" id="PF25967">
    <property type="entry name" value="RND-MFP_C"/>
    <property type="match status" value="1"/>
</dbReference>
<dbReference type="Pfam" id="PF25876">
    <property type="entry name" value="HH_MFP_RND"/>
    <property type="match status" value="1"/>
</dbReference>
<dbReference type="Pfam" id="PF25917">
    <property type="entry name" value="BSH_RND"/>
    <property type="match status" value="1"/>
</dbReference>
<name>A0A1Y5I8P8_OSTTA</name>
<evidence type="ECO:0000259" key="6">
    <source>
        <dbReference type="Pfam" id="PF25944"/>
    </source>
</evidence>
<dbReference type="InterPro" id="IPR058625">
    <property type="entry name" value="MdtA-like_BSH"/>
</dbReference>
<dbReference type="Gene3D" id="2.40.50.100">
    <property type="match status" value="1"/>
</dbReference>
<dbReference type="GO" id="GO:0005886">
    <property type="term" value="C:plasma membrane"/>
    <property type="evidence" value="ECO:0007669"/>
    <property type="project" value="UniProtKB-SubCell"/>
</dbReference>
<organism evidence="8">
    <name type="scientific">Ostreococcus tauri</name>
    <name type="common">Marine green alga</name>
    <dbReference type="NCBI Taxonomy" id="70448"/>
    <lineage>
        <taxon>Eukaryota</taxon>
        <taxon>Viridiplantae</taxon>
        <taxon>Chlorophyta</taxon>
        <taxon>Mamiellophyceae</taxon>
        <taxon>Mamiellales</taxon>
        <taxon>Bathycoccaceae</taxon>
        <taxon>Ostreococcus</taxon>
    </lineage>
</organism>
<feature type="coiled-coil region" evidence="2">
    <location>
        <begin position="97"/>
        <end position="169"/>
    </location>
</feature>
<accession>A0A1Y5I8P8</accession>
<dbReference type="PROSITE" id="PS51257">
    <property type="entry name" value="PROKAR_LIPOPROTEIN"/>
    <property type="match status" value="1"/>
</dbReference>
<evidence type="ECO:0000259" key="5">
    <source>
        <dbReference type="Pfam" id="PF25917"/>
    </source>
</evidence>
<dbReference type="NCBIfam" id="TIGR01730">
    <property type="entry name" value="RND_mfp"/>
    <property type="match status" value="1"/>
</dbReference>
<comment type="subcellular location">
    <subcellularLocation>
        <location evidence="1">Cell envelope</location>
    </subcellularLocation>
</comment>
<proteinExistence type="predicted"/>
<evidence type="ECO:0000259" key="4">
    <source>
        <dbReference type="Pfam" id="PF25876"/>
    </source>
</evidence>
<sequence>MEVLRKSISAATLSVAFLLTACGNEGSTVEVPQQPAPVVKTLTTELVSVPNAVELTGRARAHAEAEIRPQVTGIIKERLFKEGDLVSRGQALYQIDADEYAADVRSAEAALARAQASANVAKETAKRFADLAKINAVSQQEYDQAAATAQEAEADIALQKAALDRARIDLARTRISSPIAGRIGRSSVTQGALVTQNQTETLANVLQIDPIYVDLTVSSNRVLNMRRQIASGRVASKGIDTVPVNIILSDDTTYPLQGELEFSEINVDESAGTVAVRALVPNPDGIILPGMFVRANFVAGMYENVITLPQSVVSRTPTGEASVMVVKDDNTIEQRAIQVEQYNDNSWIVLDGLEEGERVAVSNLQNLRAGVTVDPISSAAQISAARDSRSELN</sequence>
<protein>
    <submittedName>
        <fullName evidence="8">Efflux transporter, RND family, MFP subunit</fullName>
    </submittedName>
</protein>
<evidence type="ECO:0000256" key="2">
    <source>
        <dbReference type="SAM" id="Coils"/>
    </source>
</evidence>
<dbReference type="GO" id="GO:0046677">
    <property type="term" value="P:response to antibiotic"/>
    <property type="evidence" value="ECO:0007669"/>
    <property type="project" value="TreeGrafter"/>
</dbReference>
<dbReference type="AlphaFoldDB" id="A0A1Y5I8P8"/>
<feature type="domain" description="Multidrug resistance protein MdtA-like beta-barrel" evidence="6">
    <location>
        <begin position="210"/>
        <end position="297"/>
    </location>
</feature>
<dbReference type="InterPro" id="IPR006143">
    <property type="entry name" value="RND_pump_MFP"/>
</dbReference>
<feature type="domain" description="Multidrug resistance protein MdtA-like alpha-helical hairpin" evidence="4">
    <location>
        <begin position="105"/>
        <end position="172"/>
    </location>
</feature>
<dbReference type="InterPro" id="IPR058626">
    <property type="entry name" value="MdtA-like_b-barrel"/>
</dbReference>
<dbReference type="EMBL" id="KZ155812">
    <property type="protein sequence ID" value="OUS44594.1"/>
    <property type="molecule type" value="Genomic_DNA"/>
</dbReference>
<evidence type="ECO:0000259" key="7">
    <source>
        <dbReference type="Pfam" id="PF25967"/>
    </source>
</evidence>
<dbReference type="Proteomes" id="UP000195557">
    <property type="component" value="Unassembled WGS sequence"/>
</dbReference>
<dbReference type="SUPFAM" id="SSF111369">
    <property type="entry name" value="HlyD-like secretion proteins"/>
    <property type="match status" value="1"/>
</dbReference>
<dbReference type="Gene3D" id="2.40.420.20">
    <property type="match status" value="1"/>
</dbReference>
<feature type="chain" id="PRO_5012283108" evidence="3">
    <location>
        <begin position="27"/>
        <end position="393"/>
    </location>
</feature>
<gene>
    <name evidence="8" type="ORF">BE221DRAFT_148550</name>
</gene>
<reference evidence="8" key="1">
    <citation type="submission" date="2017-04" db="EMBL/GenBank/DDBJ databases">
        <title>Population genomics of picophytoplankton unveils novel chromosome hypervariability.</title>
        <authorList>
            <consortium name="DOE Joint Genome Institute"/>
            <person name="Blanc-Mathieu R."/>
            <person name="Krasovec M."/>
            <person name="Hebrard M."/>
            <person name="Yau S."/>
            <person name="Desgranges E."/>
            <person name="Martin J."/>
            <person name="Schackwitz W."/>
            <person name="Kuo A."/>
            <person name="Salin G."/>
            <person name="Donnadieu C."/>
            <person name="Desdevises Y."/>
            <person name="Sanchez-Ferandin S."/>
            <person name="Moreau H."/>
            <person name="Rivals E."/>
            <person name="Grigoriev I.V."/>
            <person name="Grimsley N."/>
            <person name="Eyre-Walker A."/>
            <person name="Piganeau G."/>
        </authorList>
    </citation>
    <scope>NUCLEOTIDE SEQUENCE [LARGE SCALE GENOMIC DNA]</scope>
    <source>
        <strain evidence="8">RCC 1115</strain>
    </source>
</reference>
<feature type="signal peptide" evidence="3">
    <location>
        <begin position="1"/>
        <end position="26"/>
    </location>
</feature>
<dbReference type="Pfam" id="PF25944">
    <property type="entry name" value="Beta-barrel_RND"/>
    <property type="match status" value="1"/>
</dbReference>
<dbReference type="Gene3D" id="1.10.287.470">
    <property type="entry name" value="Helix hairpin bin"/>
    <property type="match status" value="1"/>
</dbReference>
<dbReference type="GO" id="GO:0022857">
    <property type="term" value="F:transmembrane transporter activity"/>
    <property type="evidence" value="ECO:0007669"/>
    <property type="project" value="InterPro"/>
</dbReference>
<feature type="domain" description="Multidrug resistance protein MdtA-like barrel-sandwich hybrid" evidence="5">
    <location>
        <begin position="64"/>
        <end position="203"/>
    </location>
</feature>
<dbReference type="PANTHER" id="PTHR30158:SF3">
    <property type="entry name" value="MULTIDRUG EFFLUX PUMP SUBUNIT ACRA-RELATED"/>
    <property type="match status" value="1"/>
</dbReference>
<dbReference type="InterPro" id="IPR058627">
    <property type="entry name" value="MdtA-like_C"/>
</dbReference>
<dbReference type="Gene3D" id="2.40.30.170">
    <property type="match status" value="1"/>
</dbReference>
<keyword evidence="2" id="KW-0175">Coiled coil</keyword>
<feature type="domain" description="Multidrug resistance protein MdtA-like C-terminal permuted SH3" evidence="7">
    <location>
        <begin position="304"/>
        <end position="365"/>
    </location>
</feature>